<keyword evidence="1" id="KW-0472">Membrane</keyword>
<dbReference type="Proteomes" id="UP000779574">
    <property type="component" value="Unassembled WGS sequence"/>
</dbReference>
<evidence type="ECO:0000256" key="1">
    <source>
        <dbReference type="SAM" id="Phobius"/>
    </source>
</evidence>
<reference evidence="2" key="1">
    <citation type="journal article" date="2021" name="J Fungi (Basel)">
        <title>Virulence traits and population genomics of the black yeast Aureobasidium melanogenum.</title>
        <authorList>
            <person name="Cernosa A."/>
            <person name="Sun X."/>
            <person name="Gostincar C."/>
            <person name="Fang C."/>
            <person name="Gunde-Cimerman N."/>
            <person name="Song Z."/>
        </authorList>
    </citation>
    <scope>NUCLEOTIDE SEQUENCE</scope>
    <source>
        <strain evidence="2">EXF-9911</strain>
    </source>
</reference>
<dbReference type="EMBL" id="JAHFXF010000001">
    <property type="protein sequence ID" value="KAG9701322.1"/>
    <property type="molecule type" value="Genomic_DNA"/>
</dbReference>
<keyword evidence="1" id="KW-0812">Transmembrane</keyword>
<feature type="non-terminal residue" evidence="2">
    <location>
        <position position="377"/>
    </location>
</feature>
<protein>
    <submittedName>
        <fullName evidence="2">Uncharacterized protein</fullName>
    </submittedName>
</protein>
<proteinExistence type="predicted"/>
<reference evidence="2" key="2">
    <citation type="submission" date="2021-08" db="EMBL/GenBank/DDBJ databases">
        <authorList>
            <person name="Gostincar C."/>
            <person name="Sun X."/>
            <person name="Song Z."/>
            <person name="Gunde-Cimerman N."/>
        </authorList>
    </citation>
    <scope>NUCLEOTIDE SEQUENCE</scope>
    <source>
        <strain evidence="2">EXF-9911</strain>
    </source>
</reference>
<feature type="transmembrane region" description="Helical" evidence="1">
    <location>
        <begin position="189"/>
        <end position="209"/>
    </location>
</feature>
<comment type="caution">
    <text evidence="2">The sequence shown here is derived from an EMBL/GenBank/DDBJ whole genome shotgun (WGS) entry which is preliminary data.</text>
</comment>
<name>A0A9P8JGH1_AURME</name>
<gene>
    <name evidence="2" type="ORF">KCU76_g83</name>
</gene>
<keyword evidence="1" id="KW-1133">Transmembrane helix</keyword>
<dbReference type="AlphaFoldDB" id="A0A9P8JGH1"/>
<organism evidence="2 3">
    <name type="scientific">Aureobasidium melanogenum</name>
    <name type="common">Aureobasidium pullulans var. melanogenum</name>
    <dbReference type="NCBI Taxonomy" id="46634"/>
    <lineage>
        <taxon>Eukaryota</taxon>
        <taxon>Fungi</taxon>
        <taxon>Dikarya</taxon>
        <taxon>Ascomycota</taxon>
        <taxon>Pezizomycotina</taxon>
        <taxon>Dothideomycetes</taxon>
        <taxon>Dothideomycetidae</taxon>
        <taxon>Dothideales</taxon>
        <taxon>Saccotheciaceae</taxon>
        <taxon>Aureobasidium</taxon>
    </lineage>
</organism>
<sequence length="377" mass="43212">MQTYEELADVKQKRLEENRALGITNDDLVEPYLPFVSSLDKHIQDKHGDIEQYLWKIGITQSELQTLRETLQPAAAKHEIMEYHLHEFAPSELGSRWTDPANPALIRCNISTSLENSFSRPRSLGLKNVFLPSVVCTFPCKLFKGFSSWSSLTKYKSLAFVFEIAVQESRTSTHRHLPPQKPPIYGRRVWVGLYILGVWGLGYVNFYGLDLMGPKLHDRHMSRPGAAETPASTGVRGFVDHAVLEKPMVLLSALSQSSSLDRNPQMPRHIPLITFPHPPQFSKQPQSSIPDHSLFKRRLRRTLRKPTNRILRNPRRDHVHEIHSQRWHQDAPGLVCVVDEKGIWVCLLQGTEFLLLGWCLSCWRRRFGISSLWGCKG</sequence>
<accession>A0A9P8JGH1</accession>
<evidence type="ECO:0000313" key="2">
    <source>
        <dbReference type="EMBL" id="KAG9701322.1"/>
    </source>
</evidence>
<evidence type="ECO:0000313" key="3">
    <source>
        <dbReference type="Proteomes" id="UP000779574"/>
    </source>
</evidence>